<evidence type="ECO:0000313" key="1">
    <source>
        <dbReference type="EMBL" id="GBP29802.1"/>
    </source>
</evidence>
<reference evidence="1 2" key="1">
    <citation type="journal article" date="2019" name="Commun. Biol.">
        <title>The bagworm genome reveals a unique fibroin gene that provides high tensile strength.</title>
        <authorList>
            <person name="Kono N."/>
            <person name="Nakamura H."/>
            <person name="Ohtoshi R."/>
            <person name="Tomita M."/>
            <person name="Numata K."/>
            <person name="Arakawa K."/>
        </authorList>
    </citation>
    <scope>NUCLEOTIDE SEQUENCE [LARGE SCALE GENOMIC DNA]</scope>
</reference>
<evidence type="ECO:0000313" key="2">
    <source>
        <dbReference type="Proteomes" id="UP000299102"/>
    </source>
</evidence>
<dbReference type="PANTHER" id="PTHR33327:SF3">
    <property type="entry name" value="RNA-DIRECTED DNA POLYMERASE"/>
    <property type="match status" value="1"/>
</dbReference>
<dbReference type="EMBL" id="BGZK01000224">
    <property type="protein sequence ID" value="GBP29802.1"/>
    <property type="molecule type" value="Genomic_DNA"/>
</dbReference>
<comment type="caution">
    <text evidence="1">The sequence shown here is derived from an EMBL/GenBank/DDBJ whole genome shotgun (WGS) entry which is preliminary data.</text>
</comment>
<name>A0A4C1UUY8_EUMVA</name>
<dbReference type="Proteomes" id="UP000299102">
    <property type="component" value="Unassembled WGS sequence"/>
</dbReference>
<organism evidence="1 2">
    <name type="scientific">Eumeta variegata</name>
    <name type="common">Bagworm moth</name>
    <name type="synonym">Eumeta japonica</name>
    <dbReference type="NCBI Taxonomy" id="151549"/>
    <lineage>
        <taxon>Eukaryota</taxon>
        <taxon>Metazoa</taxon>
        <taxon>Ecdysozoa</taxon>
        <taxon>Arthropoda</taxon>
        <taxon>Hexapoda</taxon>
        <taxon>Insecta</taxon>
        <taxon>Pterygota</taxon>
        <taxon>Neoptera</taxon>
        <taxon>Endopterygota</taxon>
        <taxon>Lepidoptera</taxon>
        <taxon>Glossata</taxon>
        <taxon>Ditrysia</taxon>
        <taxon>Tineoidea</taxon>
        <taxon>Psychidae</taxon>
        <taxon>Oiketicinae</taxon>
        <taxon>Eumeta</taxon>
    </lineage>
</organism>
<gene>
    <name evidence="1" type="ORF">EVAR_94642_1</name>
</gene>
<protein>
    <submittedName>
        <fullName evidence="1">Uncharacterized protein</fullName>
    </submittedName>
</protein>
<accession>A0A4C1UUY8</accession>
<dbReference type="OrthoDB" id="10257314at2759"/>
<keyword evidence="2" id="KW-1185">Reference proteome</keyword>
<sequence length="153" mass="17020">MNESGLTKQIYRANVRDERSAKVALGSTQTILVAYQKGPNFKHPEPTSLYEVIDGRQQLQKLSSEVQLGDQRPPQLLRRVRDLARTQKIPDDTLRVMWTGHLPTAVRAVLAASDTKDRDNLAAVADKIIENTRPLVDVNKVTSSMNHAPSGSH</sequence>
<dbReference type="PANTHER" id="PTHR33327">
    <property type="entry name" value="ENDONUCLEASE"/>
    <property type="match status" value="1"/>
</dbReference>
<dbReference type="AlphaFoldDB" id="A0A4C1UUY8"/>
<proteinExistence type="predicted"/>